<dbReference type="RefSeq" id="WP_150349397.1">
    <property type="nucleotide sequence ID" value="NZ_CP038094.1"/>
</dbReference>
<geneLocation type="plasmid" evidence="14">
    <name>unnamed2</name>
</geneLocation>
<dbReference type="FunFam" id="2.40.110.10:FF:000002">
    <property type="entry name" value="Acyl-CoA dehydrogenase fadE12"/>
    <property type="match status" value="1"/>
</dbReference>
<dbReference type="Pfam" id="PF02770">
    <property type="entry name" value="Acyl-CoA_dh_M"/>
    <property type="match status" value="1"/>
</dbReference>
<dbReference type="EMBL" id="CP044079">
    <property type="protein sequence ID" value="QEU06802.1"/>
    <property type="molecule type" value="Genomic_DNA"/>
</dbReference>
<name>A0A5P2QPJ8_9RHOB</name>
<evidence type="ECO:0000256" key="1">
    <source>
        <dbReference type="ARBA" id="ARBA00001974"/>
    </source>
</evidence>
<dbReference type="InterPro" id="IPR006091">
    <property type="entry name" value="Acyl-CoA_Oxase/DH_mid-dom"/>
</dbReference>
<keyword evidence="3 10" id="KW-0285">Flavoprotein</keyword>
<dbReference type="PIRSF" id="PIRSF016578">
    <property type="entry name" value="HsaA"/>
    <property type="match status" value="1"/>
</dbReference>
<evidence type="ECO:0000256" key="4">
    <source>
        <dbReference type="ARBA" id="ARBA00022827"/>
    </source>
</evidence>
<dbReference type="Pfam" id="PF02771">
    <property type="entry name" value="Acyl-CoA_dh_N"/>
    <property type="match status" value="1"/>
</dbReference>
<dbReference type="FunFam" id="1.20.140.10:FF:000004">
    <property type="entry name" value="Acyl-CoA dehydrogenase FadE25"/>
    <property type="match status" value="1"/>
</dbReference>
<evidence type="ECO:0000256" key="7">
    <source>
        <dbReference type="ARBA" id="ARBA00066461"/>
    </source>
</evidence>
<reference evidence="14 15" key="1">
    <citation type="submission" date="2019-09" db="EMBL/GenBank/DDBJ databases">
        <title>FDA dAtabase for Regulatory Grade micrObial Sequences (FDA-ARGOS): Supporting development and validation of Infectious Disease Dx tests.</title>
        <authorList>
            <person name="Sciortino C."/>
            <person name="Tallon L."/>
            <person name="Sadzewicz L."/>
            <person name="Vavikolanu K."/>
            <person name="Mehta A."/>
            <person name="Aluvathingal J."/>
            <person name="Nadendla S."/>
            <person name="Nandy P."/>
            <person name="Geyer C."/>
            <person name="Yan Y."/>
            <person name="Sichtig H."/>
        </authorList>
    </citation>
    <scope>NUCLEOTIDE SEQUENCE [LARGE SCALE GENOMIC DNA]</scope>
    <source>
        <strain evidence="14 15">FDAARGOS_643</strain>
        <plasmid evidence="14 15">unnamed2</plasmid>
    </source>
</reference>
<keyword evidence="5 10" id="KW-0560">Oxidoreductase</keyword>
<dbReference type="Gene3D" id="1.20.140.10">
    <property type="entry name" value="Butyryl-CoA Dehydrogenase, subunit A, domain 3"/>
    <property type="match status" value="1"/>
</dbReference>
<evidence type="ECO:0000256" key="8">
    <source>
        <dbReference type="ARBA" id="ARBA00068311"/>
    </source>
</evidence>
<feature type="domain" description="Acyl-CoA oxidase/dehydrogenase middle" evidence="12">
    <location>
        <begin position="119"/>
        <end position="215"/>
    </location>
</feature>
<proteinExistence type="inferred from homology"/>
<keyword evidence="14" id="KW-0614">Plasmid</keyword>
<dbReference type="GO" id="GO:0050660">
    <property type="term" value="F:flavin adenine dinucleotide binding"/>
    <property type="evidence" value="ECO:0007669"/>
    <property type="project" value="InterPro"/>
</dbReference>
<dbReference type="InterPro" id="IPR009075">
    <property type="entry name" value="AcylCo_DH/oxidase_C"/>
</dbReference>
<feature type="domain" description="Acyl-CoA dehydrogenase/oxidase N-terminal" evidence="13">
    <location>
        <begin position="5"/>
        <end position="115"/>
    </location>
</feature>
<dbReference type="Pfam" id="PF00441">
    <property type="entry name" value="Acyl-CoA_dh_1"/>
    <property type="match status" value="1"/>
</dbReference>
<gene>
    <name evidence="14" type="ORF">FOB51_01660</name>
</gene>
<organism evidence="14 15">
    <name type="scientific">Paracoccus yeei</name>
    <dbReference type="NCBI Taxonomy" id="147645"/>
    <lineage>
        <taxon>Bacteria</taxon>
        <taxon>Pseudomonadati</taxon>
        <taxon>Pseudomonadota</taxon>
        <taxon>Alphaproteobacteria</taxon>
        <taxon>Rhodobacterales</taxon>
        <taxon>Paracoccaceae</taxon>
        <taxon>Paracoccus</taxon>
    </lineage>
</organism>
<dbReference type="InterPro" id="IPR036250">
    <property type="entry name" value="AcylCo_DH-like_C"/>
</dbReference>
<comment type="cofactor">
    <cofactor evidence="1 10">
        <name>FAD</name>
        <dbReference type="ChEBI" id="CHEBI:57692"/>
    </cofactor>
</comment>
<dbReference type="PANTHER" id="PTHR43884:SF12">
    <property type="entry name" value="ISOVALERYL-COA DEHYDROGENASE, MITOCHONDRIAL-RELATED"/>
    <property type="match status" value="1"/>
</dbReference>
<dbReference type="SUPFAM" id="SSF47203">
    <property type="entry name" value="Acyl-CoA dehydrogenase C-terminal domain-like"/>
    <property type="match status" value="1"/>
</dbReference>
<sequence>MTDWNEDEAALLEQIGRFAQNVLAPRAAELDETATFAVCHLPAMADLGLMGLNLPQDDGGLGLSGPALYRAVELIAGACGSTASLLTAHYLATDSLHLGADAALRARFLPRAAAGSLGAFALTEPQAGSNPADMRTLARRDGAGYRLRGAKCFISNAGAADFMVVYAKTDPQAGARGVSAFVLEPRATEGIGIAPAERTMGLRGGHVFGVTFDDCFVPEENRIGAEGTGFRTAMKVLDNGRIEVAAQATGIAEAALSAAVAYARERQVGGHPIADFQGLQWMLADSANDLAAARALGLSAARLRGTGARYSTESAHAKLFASEAAWRIADRALQIHGGYGYCRDFPLERYLRDLRIFRIYEGSSEIQRSIIARGLLA</sequence>
<dbReference type="Gene3D" id="1.10.540.10">
    <property type="entry name" value="Acyl-CoA dehydrogenase/oxidase, N-terminal domain"/>
    <property type="match status" value="1"/>
</dbReference>
<dbReference type="InterPro" id="IPR037069">
    <property type="entry name" value="AcylCoA_DH/ox_N_sf"/>
</dbReference>
<protein>
    <recommendedName>
        <fullName evidence="8">3-sulfinopropanoyl-CoA desulfinase</fullName>
        <ecNumber evidence="7">3.13.1.4</ecNumber>
    </recommendedName>
    <alternativeName>
        <fullName evidence="9">3-sulfinopropionyl coenzyme A desulfinase</fullName>
    </alternativeName>
</protein>
<evidence type="ECO:0000256" key="2">
    <source>
        <dbReference type="ARBA" id="ARBA00009347"/>
    </source>
</evidence>
<evidence type="ECO:0000313" key="14">
    <source>
        <dbReference type="EMBL" id="QEU06802.1"/>
    </source>
</evidence>
<comment type="catalytic activity">
    <reaction evidence="6">
        <text>3-sulfinopropanoyl-CoA + H2O = propanoyl-CoA + sulfite + H(+)</text>
        <dbReference type="Rhea" id="RHEA:41624"/>
        <dbReference type="ChEBI" id="CHEBI:15377"/>
        <dbReference type="ChEBI" id="CHEBI:15378"/>
        <dbReference type="ChEBI" id="CHEBI:17359"/>
        <dbReference type="ChEBI" id="CHEBI:57392"/>
        <dbReference type="ChEBI" id="CHEBI:78349"/>
        <dbReference type="EC" id="3.13.1.4"/>
    </reaction>
    <physiologicalReaction direction="left-to-right" evidence="6">
        <dbReference type="Rhea" id="RHEA:41625"/>
    </physiologicalReaction>
</comment>
<dbReference type="InterPro" id="IPR046373">
    <property type="entry name" value="Acyl-CoA_Oxase/DH_mid-dom_sf"/>
</dbReference>
<evidence type="ECO:0000256" key="5">
    <source>
        <dbReference type="ARBA" id="ARBA00023002"/>
    </source>
</evidence>
<dbReference type="SUPFAM" id="SSF56645">
    <property type="entry name" value="Acyl-CoA dehydrogenase NM domain-like"/>
    <property type="match status" value="1"/>
</dbReference>
<evidence type="ECO:0000256" key="10">
    <source>
        <dbReference type="RuleBase" id="RU362125"/>
    </source>
</evidence>
<evidence type="ECO:0000259" key="11">
    <source>
        <dbReference type="Pfam" id="PF00441"/>
    </source>
</evidence>
<dbReference type="Proteomes" id="UP000324507">
    <property type="component" value="Plasmid unnamed2"/>
</dbReference>
<dbReference type="EC" id="3.13.1.4" evidence="7"/>
<dbReference type="InterPro" id="IPR009100">
    <property type="entry name" value="AcylCoA_DH/oxidase_NM_dom_sf"/>
</dbReference>
<dbReference type="PANTHER" id="PTHR43884">
    <property type="entry name" value="ACYL-COA DEHYDROGENASE"/>
    <property type="match status" value="1"/>
</dbReference>
<comment type="similarity">
    <text evidence="2 10">Belongs to the acyl-CoA dehydrogenase family.</text>
</comment>
<keyword evidence="4 10" id="KW-0274">FAD</keyword>
<evidence type="ECO:0000256" key="9">
    <source>
        <dbReference type="ARBA" id="ARBA00075603"/>
    </source>
</evidence>
<dbReference type="AlphaFoldDB" id="A0A5P2QPJ8"/>
<dbReference type="GO" id="GO:0003995">
    <property type="term" value="F:acyl-CoA dehydrogenase activity"/>
    <property type="evidence" value="ECO:0007669"/>
    <property type="project" value="InterPro"/>
</dbReference>
<dbReference type="PROSITE" id="PS00073">
    <property type="entry name" value="ACYL_COA_DH_2"/>
    <property type="match status" value="1"/>
</dbReference>
<dbReference type="InterPro" id="IPR006089">
    <property type="entry name" value="Acyl-CoA_DH_CS"/>
</dbReference>
<evidence type="ECO:0000313" key="15">
    <source>
        <dbReference type="Proteomes" id="UP000324507"/>
    </source>
</evidence>
<evidence type="ECO:0000256" key="3">
    <source>
        <dbReference type="ARBA" id="ARBA00022630"/>
    </source>
</evidence>
<dbReference type="InterPro" id="IPR013786">
    <property type="entry name" value="AcylCoA_DH/ox_N"/>
</dbReference>
<evidence type="ECO:0000259" key="12">
    <source>
        <dbReference type="Pfam" id="PF02770"/>
    </source>
</evidence>
<evidence type="ECO:0000259" key="13">
    <source>
        <dbReference type="Pfam" id="PF02771"/>
    </source>
</evidence>
<feature type="domain" description="Acyl-CoA dehydrogenase/oxidase C-terminal" evidence="11">
    <location>
        <begin position="227"/>
        <end position="376"/>
    </location>
</feature>
<evidence type="ECO:0000256" key="6">
    <source>
        <dbReference type="ARBA" id="ARBA00052938"/>
    </source>
</evidence>
<accession>A0A5P2QPJ8</accession>
<dbReference type="Gene3D" id="2.40.110.10">
    <property type="entry name" value="Butyryl-CoA Dehydrogenase, subunit A, domain 2"/>
    <property type="match status" value="1"/>
</dbReference>